<evidence type="ECO:0000259" key="7">
    <source>
        <dbReference type="PROSITE" id="PS51296"/>
    </source>
</evidence>
<dbReference type="InterPro" id="IPR036922">
    <property type="entry name" value="Rieske_2Fe-2S_sf"/>
</dbReference>
<dbReference type="Pfam" id="PF13806">
    <property type="entry name" value="Rieske_2"/>
    <property type="match status" value="1"/>
</dbReference>
<evidence type="ECO:0000256" key="6">
    <source>
        <dbReference type="ARBA" id="ARBA00023063"/>
    </source>
</evidence>
<gene>
    <name evidence="8" type="ORF">CGE01nite_12650</name>
</gene>
<dbReference type="InterPro" id="IPR017881">
    <property type="entry name" value="NirD"/>
</dbReference>
<dbReference type="InterPro" id="IPR012748">
    <property type="entry name" value="Rieske-like_NirD"/>
</dbReference>
<evidence type="ECO:0000256" key="4">
    <source>
        <dbReference type="ARBA" id="ARBA00023004"/>
    </source>
</evidence>
<dbReference type="RefSeq" id="WP_141369695.1">
    <property type="nucleotide sequence ID" value="NZ_BJLQ01000010.1"/>
</dbReference>
<evidence type="ECO:0000256" key="1">
    <source>
        <dbReference type="ARBA" id="ARBA00022714"/>
    </source>
</evidence>
<dbReference type="PANTHER" id="PTHR40562:SF1">
    <property type="entry name" value="NITRITE REDUCTASE (NADH) SMALL SUBUNIT"/>
    <property type="match status" value="1"/>
</dbReference>
<keyword evidence="1" id="KW-0001">2Fe-2S</keyword>
<dbReference type="Proteomes" id="UP000320461">
    <property type="component" value="Unassembled WGS sequence"/>
</dbReference>
<evidence type="ECO:0000256" key="5">
    <source>
        <dbReference type="ARBA" id="ARBA00023014"/>
    </source>
</evidence>
<dbReference type="OrthoDB" id="3213360at2"/>
<protein>
    <submittedName>
        <fullName evidence="8">Ferredoxin</fullName>
    </submittedName>
</protein>
<dbReference type="NCBIfam" id="TIGR02378">
    <property type="entry name" value="nirD_assim_sml"/>
    <property type="match status" value="1"/>
</dbReference>
<keyword evidence="4" id="KW-0408">Iron</keyword>
<sequence>MTVLDTLPTTTTWTAVCRLEDLVPERGAAALVGDDQVALFRLVDDTVLAVQQQDPFCGAYVLSRGIVGTRHVHDEVVPTVASPMHKQVFDLRTGACLDPVGKSPVRGLAPDLRAWAVRVVDGIVEIGEPAPTTGQAAGGDA</sequence>
<dbReference type="GO" id="GO:0051537">
    <property type="term" value="F:2 iron, 2 sulfur cluster binding"/>
    <property type="evidence" value="ECO:0007669"/>
    <property type="project" value="UniProtKB-KW"/>
</dbReference>
<name>A0A4Y3KKW8_9CELL</name>
<dbReference type="InterPro" id="IPR017941">
    <property type="entry name" value="Rieske_2Fe-2S"/>
</dbReference>
<keyword evidence="3" id="KW-0560">Oxidoreductase</keyword>
<feature type="domain" description="Rieske" evidence="7">
    <location>
        <begin position="14"/>
        <end position="126"/>
    </location>
</feature>
<dbReference type="Gene3D" id="2.102.10.10">
    <property type="entry name" value="Rieske [2Fe-2S] iron-sulphur domain"/>
    <property type="match status" value="1"/>
</dbReference>
<dbReference type="PROSITE" id="PS51296">
    <property type="entry name" value="RIESKE"/>
    <property type="match status" value="1"/>
</dbReference>
<dbReference type="GO" id="GO:0004497">
    <property type="term" value="F:monooxygenase activity"/>
    <property type="evidence" value="ECO:0007669"/>
    <property type="project" value="UniProtKB-ARBA"/>
</dbReference>
<evidence type="ECO:0000256" key="2">
    <source>
        <dbReference type="ARBA" id="ARBA00022723"/>
    </source>
</evidence>
<dbReference type="PANTHER" id="PTHR40562">
    <property type="match status" value="1"/>
</dbReference>
<keyword evidence="2" id="KW-0479">Metal-binding</keyword>
<proteinExistence type="predicted"/>
<keyword evidence="9" id="KW-1185">Reference proteome</keyword>
<dbReference type="GO" id="GO:0016705">
    <property type="term" value="F:oxidoreductase activity, acting on paired donors, with incorporation or reduction of molecular oxygen"/>
    <property type="evidence" value="ECO:0007669"/>
    <property type="project" value="UniProtKB-ARBA"/>
</dbReference>
<dbReference type="GO" id="GO:0008942">
    <property type="term" value="F:nitrite reductase [NAD(P)H] activity"/>
    <property type="evidence" value="ECO:0007669"/>
    <property type="project" value="InterPro"/>
</dbReference>
<evidence type="ECO:0000313" key="8">
    <source>
        <dbReference type="EMBL" id="GEA84014.1"/>
    </source>
</evidence>
<dbReference type="SUPFAM" id="SSF50022">
    <property type="entry name" value="ISP domain"/>
    <property type="match status" value="1"/>
</dbReference>
<comment type="caution">
    <text evidence="8">The sequence shown here is derived from an EMBL/GenBank/DDBJ whole genome shotgun (WGS) entry which is preliminary data.</text>
</comment>
<evidence type="ECO:0000256" key="3">
    <source>
        <dbReference type="ARBA" id="ARBA00023002"/>
    </source>
</evidence>
<accession>A0A4Y3KKW8</accession>
<keyword evidence="5" id="KW-0411">Iron-sulfur</keyword>
<organism evidence="8 9">
    <name type="scientific">Cellulomonas gelida</name>
    <dbReference type="NCBI Taxonomy" id="1712"/>
    <lineage>
        <taxon>Bacteria</taxon>
        <taxon>Bacillati</taxon>
        <taxon>Actinomycetota</taxon>
        <taxon>Actinomycetes</taxon>
        <taxon>Micrococcales</taxon>
        <taxon>Cellulomonadaceae</taxon>
        <taxon>Cellulomonas</taxon>
    </lineage>
</organism>
<dbReference type="GO" id="GO:0046872">
    <property type="term" value="F:metal ion binding"/>
    <property type="evidence" value="ECO:0007669"/>
    <property type="project" value="UniProtKB-KW"/>
</dbReference>
<dbReference type="EMBL" id="BJLQ01000010">
    <property type="protein sequence ID" value="GEA84014.1"/>
    <property type="molecule type" value="Genomic_DNA"/>
</dbReference>
<keyword evidence="6" id="KW-0534">Nitrate assimilation</keyword>
<dbReference type="AlphaFoldDB" id="A0A4Y3KKW8"/>
<dbReference type="GO" id="GO:0042128">
    <property type="term" value="P:nitrate assimilation"/>
    <property type="evidence" value="ECO:0007669"/>
    <property type="project" value="UniProtKB-KW"/>
</dbReference>
<dbReference type="PROSITE" id="PS51300">
    <property type="entry name" value="NIRD"/>
    <property type="match status" value="1"/>
</dbReference>
<evidence type="ECO:0000313" key="9">
    <source>
        <dbReference type="Proteomes" id="UP000320461"/>
    </source>
</evidence>
<reference evidence="8 9" key="1">
    <citation type="submission" date="2019-06" db="EMBL/GenBank/DDBJ databases">
        <title>Whole genome shotgun sequence of Cellulomonas gelida NBRC 3748.</title>
        <authorList>
            <person name="Hosoyama A."/>
            <person name="Uohara A."/>
            <person name="Ohji S."/>
            <person name="Ichikawa N."/>
        </authorList>
    </citation>
    <scope>NUCLEOTIDE SEQUENCE [LARGE SCALE GENOMIC DNA]</scope>
    <source>
        <strain evidence="8 9">NBRC 3748</strain>
    </source>
</reference>